<accession>A0A6A3L5B6</accession>
<gene>
    <name evidence="3" type="ORF">PR001_g15463</name>
    <name evidence="2" type="ORF">PR002_g21070</name>
    <name evidence="4" type="ORF">PR003_g16240</name>
</gene>
<feature type="transmembrane region" description="Helical" evidence="1">
    <location>
        <begin position="441"/>
        <end position="460"/>
    </location>
</feature>
<dbReference type="Proteomes" id="UP000429607">
    <property type="component" value="Unassembled WGS sequence"/>
</dbReference>
<keyword evidence="6" id="KW-1185">Reference proteome</keyword>
<feature type="transmembrane region" description="Helical" evidence="1">
    <location>
        <begin position="467"/>
        <end position="485"/>
    </location>
</feature>
<comment type="caution">
    <text evidence="3">The sequence shown here is derived from an EMBL/GenBank/DDBJ whole genome shotgun (WGS) entry which is preliminary data.</text>
</comment>
<reference evidence="5 7" key="1">
    <citation type="submission" date="2018-09" db="EMBL/GenBank/DDBJ databases">
        <title>Genomic investigation of the strawberry pathogen Phytophthora fragariae indicates pathogenicity is determined by transcriptional variation in three key races.</title>
        <authorList>
            <person name="Adams T.M."/>
            <person name="Armitage A.D."/>
            <person name="Sobczyk M.K."/>
            <person name="Bates H.J."/>
            <person name="Dunwell J.M."/>
            <person name="Nellist C.F."/>
            <person name="Harrison R.J."/>
        </authorList>
    </citation>
    <scope>NUCLEOTIDE SEQUENCE [LARGE SCALE GENOMIC DNA]</scope>
    <source>
        <strain evidence="3 5">SCRP249</strain>
        <strain evidence="2 7">SCRP324</strain>
        <strain evidence="4 6">SCRP333</strain>
    </source>
</reference>
<evidence type="ECO:0000313" key="4">
    <source>
        <dbReference type="EMBL" id="KAE9326465.1"/>
    </source>
</evidence>
<evidence type="ECO:0000313" key="7">
    <source>
        <dbReference type="Proteomes" id="UP000435112"/>
    </source>
</evidence>
<evidence type="ECO:0000313" key="2">
    <source>
        <dbReference type="EMBL" id="KAE8990760.1"/>
    </source>
</evidence>
<evidence type="ECO:0008006" key="8">
    <source>
        <dbReference type="Google" id="ProtNLM"/>
    </source>
</evidence>
<dbReference type="AlphaFoldDB" id="A0A6A3L5B6"/>
<evidence type="ECO:0000256" key="1">
    <source>
        <dbReference type="SAM" id="Phobius"/>
    </source>
</evidence>
<feature type="transmembrane region" description="Helical" evidence="1">
    <location>
        <begin position="72"/>
        <end position="97"/>
    </location>
</feature>
<organism evidence="3 5">
    <name type="scientific">Phytophthora rubi</name>
    <dbReference type="NCBI Taxonomy" id="129364"/>
    <lineage>
        <taxon>Eukaryota</taxon>
        <taxon>Sar</taxon>
        <taxon>Stramenopiles</taxon>
        <taxon>Oomycota</taxon>
        <taxon>Peronosporomycetes</taxon>
        <taxon>Peronosporales</taxon>
        <taxon>Peronosporaceae</taxon>
        <taxon>Phytophthora</taxon>
    </lineage>
</organism>
<dbReference type="EMBL" id="QXFU01002080">
    <property type="protein sequence ID" value="KAE8990760.1"/>
    <property type="molecule type" value="Genomic_DNA"/>
</dbReference>
<feature type="transmembrane region" description="Helical" evidence="1">
    <location>
        <begin position="374"/>
        <end position="398"/>
    </location>
</feature>
<keyword evidence="1" id="KW-0812">Transmembrane</keyword>
<feature type="transmembrane region" description="Helical" evidence="1">
    <location>
        <begin position="410"/>
        <end position="435"/>
    </location>
</feature>
<dbReference type="OrthoDB" id="64243at2759"/>
<evidence type="ECO:0000313" key="5">
    <source>
        <dbReference type="Proteomes" id="UP000429607"/>
    </source>
</evidence>
<feature type="transmembrane region" description="Helical" evidence="1">
    <location>
        <begin position="556"/>
        <end position="579"/>
    </location>
</feature>
<keyword evidence="1" id="KW-1133">Transmembrane helix</keyword>
<protein>
    <recommendedName>
        <fullName evidence="8">Transmembrane protein</fullName>
    </recommendedName>
</protein>
<dbReference type="Proteomes" id="UP000435112">
    <property type="component" value="Unassembled WGS sequence"/>
</dbReference>
<dbReference type="EMBL" id="QXFT01001174">
    <property type="protein sequence ID" value="KAE9326465.1"/>
    <property type="molecule type" value="Genomic_DNA"/>
</dbReference>
<keyword evidence="1" id="KW-0472">Membrane</keyword>
<proteinExistence type="predicted"/>
<evidence type="ECO:0000313" key="3">
    <source>
        <dbReference type="EMBL" id="KAE9013225.1"/>
    </source>
</evidence>
<dbReference type="Proteomes" id="UP000434957">
    <property type="component" value="Unassembled WGS sequence"/>
</dbReference>
<dbReference type="EMBL" id="QXFV01001166">
    <property type="protein sequence ID" value="KAE9013225.1"/>
    <property type="molecule type" value="Genomic_DNA"/>
</dbReference>
<evidence type="ECO:0000313" key="6">
    <source>
        <dbReference type="Proteomes" id="UP000434957"/>
    </source>
</evidence>
<name>A0A6A3L5B6_9STRA</name>
<sequence>MASDENDTNYWKMSVSKVEVNPQESGPSRRSIRSSMLSRDKAYIIRDNQTRMFQGLTTGSSRSKRKFTKWQLFNIVNRLVVIAAACQYIYISMLATWRTVEVLRSMPNPTQVFGVFTASLIADYAGDGLIRDSPLVQKVLGGDTTPRDYVVFLESDTQVSTENCSQIPLFNAEIYNYAFLTHMYTQMVNDTSYNTTVLADLELVVVVVDCSSTQLNNGDPSIVRVFNVARSRDDPTDVYIVMISLSVQDYQMWSYKKAGPALVGMIAIIHDMQGDITKQIYMMAPTYPYQRSLDFEIYEFIKITEESYRELRSIPKDPTTQSVKHLVTSRKHGFFDGDVQSNIHSMYSHLDVTDARSALYEWEWLGEALIEDSWAWVHGLHFIFGMQTFFSLLVLFLVTYQNIRAGKIWVGAPFASTSTATFVTRGILVVVSWYVNSFWTLFEFALSNAAILSGAEGVYVHKELVHADVLVVYLGVVAFLSWMIHERIDPSVAIFLFEIIHSHRLSFIRISPSVLNEIVTYSNSVFRLGDAAKTPVVAAMAPLDFWSVFQIPKKDATFLAASFFPKISLLAIVICYALLRKLYRYFYPEDIHQRSTRSADQSANEKAAIAQKGNLTNFEISTGAELQTRFGIISDYKNYVYFKGMKFASADGVYCSGYVIVNGKFLVSSKHLMAVVMMKMVRTRFTNVYAYEVEGNSVKDTARLVYPETFTWSDLWHLNVNVLL</sequence>